<evidence type="ECO:0000256" key="1">
    <source>
        <dbReference type="SAM" id="MobiDB-lite"/>
    </source>
</evidence>
<organism evidence="2 3">
    <name type="scientific">Cladophialophora carrionii CBS 160.54</name>
    <dbReference type="NCBI Taxonomy" id="1279043"/>
    <lineage>
        <taxon>Eukaryota</taxon>
        <taxon>Fungi</taxon>
        <taxon>Dikarya</taxon>
        <taxon>Ascomycota</taxon>
        <taxon>Pezizomycotina</taxon>
        <taxon>Eurotiomycetes</taxon>
        <taxon>Chaetothyriomycetidae</taxon>
        <taxon>Chaetothyriales</taxon>
        <taxon>Herpotrichiellaceae</taxon>
        <taxon>Cladophialophora</taxon>
    </lineage>
</organism>
<dbReference type="GeneID" id="19986478"/>
<evidence type="ECO:0000313" key="2">
    <source>
        <dbReference type="EMBL" id="ETI21638.1"/>
    </source>
</evidence>
<reference evidence="2 3" key="1">
    <citation type="submission" date="2013-03" db="EMBL/GenBank/DDBJ databases">
        <title>The Genome Sequence of Cladophialophora carrionii CBS 160.54.</title>
        <authorList>
            <consortium name="The Broad Institute Genomics Platform"/>
            <person name="Cuomo C."/>
            <person name="de Hoog S."/>
            <person name="Gorbushina A."/>
            <person name="Walker B."/>
            <person name="Young S.K."/>
            <person name="Zeng Q."/>
            <person name="Gargeya S."/>
            <person name="Fitzgerald M."/>
            <person name="Haas B."/>
            <person name="Abouelleil A."/>
            <person name="Allen A.W."/>
            <person name="Alvarado L."/>
            <person name="Arachchi H.M."/>
            <person name="Berlin A.M."/>
            <person name="Chapman S.B."/>
            <person name="Gainer-Dewar J."/>
            <person name="Goldberg J."/>
            <person name="Griggs A."/>
            <person name="Gujja S."/>
            <person name="Hansen M."/>
            <person name="Howarth C."/>
            <person name="Imamovic A."/>
            <person name="Ireland A."/>
            <person name="Larimer J."/>
            <person name="McCowan C."/>
            <person name="Murphy C."/>
            <person name="Pearson M."/>
            <person name="Poon T.W."/>
            <person name="Priest M."/>
            <person name="Roberts A."/>
            <person name="Saif S."/>
            <person name="Shea T."/>
            <person name="Sisk P."/>
            <person name="Sykes S."/>
            <person name="Wortman J."/>
            <person name="Nusbaum C."/>
            <person name="Birren B."/>
        </authorList>
    </citation>
    <scope>NUCLEOTIDE SEQUENCE [LARGE SCALE GENOMIC DNA]</scope>
    <source>
        <strain evidence="2 3">CBS 160.54</strain>
    </source>
</reference>
<dbReference type="Proteomes" id="UP000030678">
    <property type="component" value="Unassembled WGS sequence"/>
</dbReference>
<dbReference type="OrthoDB" id="4120939at2759"/>
<feature type="region of interest" description="Disordered" evidence="1">
    <location>
        <begin position="21"/>
        <end position="49"/>
    </location>
</feature>
<sequence length="173" mass="19378">MGLIKLAMLAGAGMYAVDKYTQSRRKRHLPQDSNHHTRNPQQYIDNGVPNQHHYYTEAKLGGQQQQQQQKVIPLEFTHRRNQQPHRQQGAQPQYLLTNDSNVPVPVPSYRYDLNDGSAHHFLNPITMVKGRAQGFVEADEIVSESELGGTKNRRGASGSGSTAFLDTLVQNCG</sequence>
<gene>
    <name evidence="2" type="ORF">G647_07985</name>
</gene>
<protein>
    <submittedName>
        <fullName evidence="2">Uncharacterized protein</fullName>
    </submittedName>
</protein>
<evidence type="ECO:0000313" key="3">
    <source>
        <dbReference type="Proteomes" id="UP000030678"/>
    </source>
</evidence>
<dbReference type="AlphaFoldDB" id="V9D5R5"/>
<dbReference type="VEuPathDB" id="FungiDB:G647_07985"/>
<dbReference type="RefSeq" id="XP_008730519.1">
    <property type="nucleotide sequence ID" value="XM_008732297.1"/>
</dbReference>
<proteinExistence type="predicted"/>
<dbReference type="HOGENOM" id="CLU_1547376_0_0_1"/>
<dbReference type="EMBL" id="KB822707">
    <property type="protein sequence ID" value="ETI21638.1"/>
    <property type="molecule type" value="Genomic_DNA"/>
</dbReference>
<name>V9D5R5_9EURO</name>
<accession>V9D5R5</accession>